<keyword evidence="1 3" id="KW-0808">Transferase</keyword>
<dbReference type="PANTHER" id="PTHR13947">
    <property type="entry name" value="GNAT FAMILY N-ACETYLTRANSFERASE"/>
    <property type="match status" value="1"/>
</dbReference>
<keyword evidence="4" id="KW-1185">Reference proteome</keyword>
<sequence length="158" mass="18594">MNDSVELALQFEKMRDGTANAALEIIIQGLKEYFDPFDIKYNEDLVHFRQYYMESPNTHQMYIGKWNGEIVCTGALSIEDIYTGRIQRLSVKTEFRKMGFGAEMLIFLESIAAEQGFDKIVLETNRDWEKAIRLYQRAHYIEETRSEEEIHFCKVLAF</sequence>
<dbReference type="PANTHER" id="PTHR13947:SF37">
    <property type="entry name" value="LD18367P"/>
    <property type="match status" value="1"/>
</dbReference>
<dbReference type="PROSITE" id="PS51186">
    <property type="entry name" value="GNAT"/>
    <property type="match status" value="1"/>
</dbReference>
<dbReference type="AlphaFoldDB" id="A0A370GQ22"/>
<evidence type="ECO:0000256" key="1">
    <source>
        <dbReference type="ARBA" id="ARBA00022679"/>
    </source>
</evidence>
<dbReference type="InterPro" id="IPR000182">
    <property type="entry name" value="GNAT_dom"/>
</dbReference>
<dbReference type="Pfam" id="PF00583">
    <property type="entry name" value="Acetyltransf_1"/>
    <property type="match status" value="1"/>
</dbReference>
<evidence type="ECO:0000259" key="2">
    <source>
        <dbReference type="PROSITE" id="PS51186"/>
    </source>
</evidence>
<dbReference type="Proteomes" id="UP000255326">
    <property type="component" value="Unassembled WGS sequence"/>
</dbReference>
<evidence type="ECO:0000313" key="3">
    <source>
        <dbReference type="EMBL" id="RDI45812.1"/>
    </source>
</evidence>
<evidence type="ECO:0000313" key="4">
    <source>
        <dbReference type="Proteomes" id="UP000255326"/>
    </source>
</evidence>
<dbReference type="InterPro" id="IPR050769">
    <property type="entry name" value="NAT_camello-type"/>
</dbReference>
<accession>A0A370GQ22</accession>
<dbReference type="InterPro" id="IPR016181">
    <property type="entry name" value="Acyl_CoA_acyltransferase"/>
</dbReference>
<organism evidence="3 4">
    <name type="scientific">Falsibacillus pallidus</name>
    <dbReference type="NCBI Taxonomy" id="493781"/>
    <lineage>
        <taxon>Bacteria</taxon>
        <taxon>Bacillati</taxon>
        <taxon>Bacillota</taxon>
        <taxon>Bacilli</taxon>
        <taxon>Bacillales</taxon>
        <taxon>Bacillaceae</taxon>
        <taxon>Falsibacillus</taxon>
    </lineage>
</organism>
<comment type="caution">
    <text evidence="3">The sequence shown here is derived from an EMBL/GenBank/DDBJ whole genome shotgun (WGS) entry which is preliminary data.</text>
</comment>
<dbReference type="Gene3D" id="3.40.630.30">
    <property type="match status" value="1"/>
</dbReference>
<gene>
    <name evidence="3" type="ORF">DFR59_102447</name>
</gene>
<name>A0A370GQ22_9BACI</name>
<dbReference type="EMBL" id="QQAY01000002">
    <property type="protein sequence ID" value="RDI45812.1"/>
    <property type="molecule type" value="Genomic_DNA"/>
</dbReference>
<dbReference type="RefSeq" id="WP_114744624.1">
    <property type="nucleotide sequence ID" value="NZ_QQAY01000002.1"/>
</dbReference>
<dbReference type="OrthoDB" id="2665328at2"/>
<feature type="domain" description="N-acetyltransferase" evidence="2">
    <location>
        <begin position="12"/>
        <end position="158"/>
    </location>
</feature>
<dbReference type="CDD" id="cd04301">
    <property type="entry name" value="NAT_SF"/>
    <property type="match status" value="1"/>
</dbReference>
<proteinExistence type="predicted"/>
<dbReference type="SUPFAM" id="SSF55729">
    <property type="entry name" value="Acyl-CoA N-acyltransferases (Nat)"/>
    <property type="match status" value="1"/>
</dbReference>
<protein>
    <submittedName>
        <fullName evidence="3">Acetyltransferase (GNAT) family protein</fullName>
    </submittedName>
</protein>
<dbReference type="GO" id="GO:0008080">
    <property type="term" value="F:N-acetyltransferase activity"/>
    <property type="evidence" value="ECO:0007669"/>
    <property type="project" value="InterPro"/>
</dbReference>
<reference evidence="3 4" key="1">
    <citation type="submission" date="2018-07" db="EMBL/GenBank/DDBJ databases">
        <title>Genomic Encyclopedia of Type Strains, Phase IV (KMG-IV): sequencing the most valuable type-strain genomes for metagenomic binning, comparative biology and taxonomic classification.</title>
        <authorList>
            <person name="Goeker M."/>
        </authorList>
    </citation>
    <scope>NUCLEOTIDE SEQUENCE [LARGE SCALE GENOMIC DNA]</scope>
    <source>
        <strain evidence="3 4">DSM 25281</strain>
    </source>
</reference>